<evidence type="ECO:0000256" key="5">
    <source>
        <dbReference type="ARBA" id="ARBA00022989"/>
    </source>
</evidence>
<sequence>MIKVIVQLFSLLTVDQRNKFYLLQCLVVCMAIMEMAGIASIAPFMALVGNISLVYEDNFIGYMYTRFGFTDPYEFLFFVGLIVLAALAISAFVSMITVWKLAMFAAQIGTEIGDQLYMYYMRQSWLFHSNTSTAELTKNISSESIRITDQIIQPLMQMNSRFVLALFLTIGIVVYKPLVALVAVSIFLIAYLILFRLVRIKLAINGQIISTSLTNRFKLLNEGLGGIKDILLLNRQKYFVDEFKESGRQFSRARGRTNALWQVPRYFMEFLAFGAMISLVLYLISSNNGELGVILPVLAVYGFVGFKLLPAFQLIYGSISQIKGNVAAFESVSEHLFLSQREEADEKLESNESVKPFLEGDVVFKNVSFTYPNKYKPALTEVDLIFPAKKTVGVVGASGSGKSTLIDILLCLISPAKGSMAVNGIDISSENKRTWQNSIGFVPQSIFLTDGTIKQNVAFGVPESDIESDKVKAALKLAQLDDYIETLDLGIDTPVGERGVQLSGGQRQRIGIARALYDNASVLVFDEATSALDGITERMIMESIHSLSGKKSVVLIAHRLQTVKKCDVIYFIDNGKVVSTGTFDELYENSSQFRKMADHS</sequence>
<feature type="domain" description="ABC transmembrane type-1" evidence="9">
    <location>
        <begin position="41"/>
        <end position="306"/>
    </location>
</feature>
<proteinExistence type="predicted"/>
<evidence type="ECO:0000256" key="2">
    <source>
        <dbReference type="ARBA" id="ARBA00022692"/>
    </source>
</evidence>
<comment type="subcellular location">
    <subcellularLocation>
        <location evidence="1">Cell membrane</location>
        <topology evidence="1">Multi-pass membrane protein</topology>
    </subcellularLocation>
</comment>
<keyword evidence="5 7" id="KW-1133">Transmembrane helix</keyword>
<dbReference type="InterPro" id="IPR039421">
    <property type="entry name" value="Type_1_exporter"/>
</dbReference>
<dbReference type="InterPro" id="IPR003439">
    <property type="entry name" value="ABC_transporter-like_ATP-bd"/>
</dbReference>
<dbReference type="InterPro" id="IPR017871">
    <property type="entry name" value="ABC_transporter-like_CS"/>
</dbReference>
<dbReference type="Pfam" id="PF00005">
    <property type="entry name" value="ABC_tran"/>
    <property type="match status" value="1"/>
</dbReference>
<dbReference type="InterPro" id="IPR027417">
    <property type="entry name" value="P-loop_NTPase"/>
</dbReference>
<dbReference type="EMBL" id="JBHRYN010000012">
    <property type="protein sequence ID" value="MFC3701991.1"/>
    <property type="molecule type" value="Genomic_DNA"/>
</dbReference>
<evidence type="ECO:0000259" key="9">
    <source>
        <dbReference type="PROSITE" id="PS50929"/>
    </source>
</evidence>
<feature type="transmembrane region" description="Helical" evidence="7">
    <location>
        <begin position="266"/>
        <end position="285"/>
    </location>
</feature>
<reference evidence="11" key="1">
    <citation type="journal article" date="2019" name="Int. J. Syst. Evol. Microbiol.">
        <title>The Global Catalogue of Microorganisms (GCM) 10K type strain sequencing project: providing services to taxonomists for standard genome sequencing and annotation.</title>
        <authorList>
            <consortium name="The Broad Institute Genomics Platform"/>
            <consortium name="The Broad Institute Genome Sequencing Center for Infectious Disease"/>
            <person name="Wu L."/>
            <person name="Ma J."/>
        </authorList>
    </citation>
    <scope>NUCLEOTIDE SEQUENCE [LARGE SCALE GENOMIC DNA]</scope>
    <source>
        <strain evidence="11">CECT 8288</strain>
    </source>
</reference>
<keyword evidence="2 7" id="KW-0812">Transmembrane</keyword>
<dbReference type="InterPro" id="IPR011527">
    <property type="entry name" value="ABC1_TM_dom"/>
</dbReference>
<name>A0ABV7WS07_9GAMM</name>
<dbReference type="SMART" id="SM00382">
    <property type="entry name" value="AAA"/>
    <property type="match status" value="1"/>
</dbReference>
<feature type="transmembrane region" description="Helical" evidence="7">
    <location>
        <begin position="21"/>
        <end position="46"/>
    </location>
</feature>
<dbReference type="GO" id="GO:0005524">
    <property type="term" value="F:ATP binding"/>
    <property type="evidence" value="ECO:0007669"/>
    <property type="project" value="UniProtKB-KW"/>
</dbReference>
<dbReference type="PROSITE" id="PS50893">
    <property type="entry name" value="ABC_TRANSPORTER_2"/>
    <property type="match status" value="1"/>
</dbReference>
<accession>A0ABV7WS07</accession>
<dbReference type="SUPFAM" id="SSF52540">
    <property type="entry name" value="P-loop containing nucleoside triphosphate hydrolases"/>
    <property type="match status" value="1"/>
</dbReference>
<dbReference type="PROSITE" id="PS00211">
    <property type="entry name" value="ABC_TRANSPORTER_1"/>
    <property type="match status" value="1"/>
</dbReference>
<comment type="caution">
    <text evidence="10">The sequence shown here is derived from an EMBL/GenBank/DDBJ whole genome shotgun (WGS) entry which is preliminary data.</text>
</comment>
<protein>
    <submittedName>
        <fullName evidence="10">ABC transporter ATP-binding protein</fullName>
    </submittedName>
</protein>
<evidence type="ECO:0000256" key="3">
    <source>
        <dbReference type="ARBA" id="ARBA00022741"/>
    </source>
</evidence>
<dbReference type="PROSITE" id="PS50929">
    <property type="entry name" value="ABC_TM1F"/>
    <property type="match status" value="1"/>
</dbReference>
<dbReference type="PANTHER" id="PTHR24221:SF654">
    <property type="entry name" value="ATP-BINDING CASSETTE SUB-FAMILY B MEMBER 6"/>
    <property type="match status" value="1"/>
</dbReference>
<evidence type="ECO:0000256" key="7">
    <source>
        <dbReference type="SAM" id="Phobius"/>
    </source>
</evidence>
<gene>
    <name evidence="10" type="ORF">ACFOND_10095</name>
</gene>
<organism evidence="10 11">
    <name type="scientific">Reinekea marina</name>
    <dbReference type="NCBI Taxonomy" id="1310421"/>
    <lineage>
        <taxon>Bacteria</taxon>
        <taxon>Pseudomonadati</taxon>
        <taxon>Pseudomonadota</taxon>
        <taxon>Gammaproteobacteria</taxon>
        <taxon>Oceanospirillales</taxon>
        <taxon>Saccharospirillaceae</taxon>
        <taxon>Reinekea</taxon>
    </lineage>
</organism>
<keyword evidence="6 7" id="KW-0472">Membrane</keyword>
<feature type="domain" description="ABC transporter" evidence="8">
    <location>
        <begin position="362"/>
        <end position="599"/>
    </location>
</feature>
<dbReference type="RefSeq" id="WP_377362948.1">
    <property type="nucleotide sequence ID" value="NZ_JBHRYN010000012.1"/>
</dbReference>
<evidence type="ECO:0000256" key="4">
    <source>
        <dbReference type="ARBA" id="ARBA00022840"/>
    </source>
</evidence>
<feature type="transmembrane region" description="Helical" evidence="7">
    <location>
        <begin position="291"/>
        <end position="309"/>
    </location>
</feature>
<evidence type="ECO:0000313" key="10">
    <source>
        <dbReference type="EMBL" id="MFC3701991.1"/>
    </source>
</evidence>
<evidence type="ECO:0000313" key="11">
    <source>
        <dbReference type="Proteomes" id="UP001595710"/>
    </source>
</evidence>
<keyword evidence="11" id="KW-1185">Reference proteome</keyword>
<dbReference type="PANTHER" id="PTHR24221">
    <property type="entry name" value="ATP-BINDING CASSETTE SUB-FAMILY B"/>
    <property type="match status" value="1"/>
</dbReference>
<evidence type="ECO:0000259" key="8">
    <source>
        <dbReference type="PROSITE" id="PS50893"/>
    </source>
</evidence>
<dbReference type="Proteomes" id="UP001595710">
    <property type="component" value="Unassembled WGS sequence"/>
</dbReference>
<dbReference type="InterPro" id="IPR003593">
    <property type="entry name" value="AAA+_ATPase"/>
</dbReference>
<keyword evidence="3" id="KW-0547">Nucleotide-binding</keyword>
<dbReference type="Gene3D" id="3.40.50.300">
    <property type="entry name" value="P-loop containing nucleotide triphosphate hydrolases"/>
    <property type="match status" value="1"/>
</dbReference>
<feature type="transmembrane region" description="Helical" evidence="7">
    <location>
        <begin position="75"/>
        <end position="99"/>
    </location>
</feature>
<keyword evidence="4 10" id="KW-0067">ATP-binding</keyword>
<dbReference type="SUPFAM" id="SSF90123">
    <property type="entry name" value="ABC transporter transmembrane region"/>
    <property type="match status" value="1"/>
</dbReference>
<dbReference type="Pfam" id="PF00664">
    <property type="entry name" value="ABC_membrane"/>
    <property type="match status" value="1"/>
</dbReference>
<dbReference type="Gene3D" id="1.20.1560.10">
    <property type="entry name" value="ABC transporter type 1, transmembrane domain"/>
    <property type="match status" value="1"/>
</dbReference>
<feature type="transmembrane region" description="Helical" evidence="7">
    <location>
        <begin position="158"/>
        <end position="175"/>
    </location>
</feature>
<evidence type="ECO:0000256" key="6">
    <source>
        <dbReference type="ARBA" id="ARBA00023136"/>
    </source>
</evidence>
<dbReference type="InterPro" id="IPR036640">
    <property type="entry name" value="ABC1_TM_sf"/>
</dbReference>
<evidence type="ECO:0000256" key="1">
    <source>
        <dbReference type="ARBA" id="ARBA00004651"/>
    </source>
</evidence>